<dbReference type="Gene3D" id="3.30.1490.20">
    <property type="entry name" value="ATP-grasp fold, A domain"/>
    <property type="match status" value="1"/>
</dbReference>
<comment type="caution">
    <text evidence="12">The sequence shown here is derived from an EMBL/GenBank/DDBJ whole genome shotgun (WGS) entry which is preliminary data.</text>
</comment>
<dbReference type="GO" id="GO:0004363">
    <property type="term" value="F:glutathione synthase activity"/>
    <property type="evidence" value="ECO:0007669"/>
    <property type="project" value="UniProtKB-UniRule"/>
</dbReference>
<evidence type="ECO:0000313" key="12">
    <source>
        <dbReference type="EMBL" id="KKZ13118.1"/>
    </source>
</evidence>
<dbReference type="EC" id="6.3.2.3" evidence="10"/>
<evidence type="ECO:0000259" key="11">
    <source>
        <dbReference type="PROSITE" id="PS50975"/>
    </source>
</evidence>
<evidence type="ECO:0000256" key="8">
    <source>
        <dbReference type="ARBA" id="ARBA00022842"/>
    </source>
</evidence>
<dbReference type="InterPro" id="IPR013815">
    <property type="entry name" value="ATP_grasp_subdomain_1"/>
</dbReference>
<evidence type="ECO:0000256" key="7">
    <source>
        <dbReference type="ARBA" id="ARBA00022840"/>
    </source>
</evidence>
<keyword evidence="9" id="KW-0464">Manganese</keyword>
<organism evidence="12 13">
    <name type="scientific">Candidatus Synechococcus spongiarum SP3</name>
    <dbReference type="NCBI Taxonomy" id="1604020"/>
    <lineage>
        <taxon>Bacteria</taxon>
        <taxon>Bacillati</taxon>
        <taxon>Cyanobacteriota</taxon>
        <taxon>Cyanophyceae</taxon>
        <taxon>Synechococcales</taxon>
        <taxon>Synechococcaceae</taxon>
        <taxon>Synechococcus</taxon>
    </lineage>
</organism>
<dbReference type="InterPro" id="IPR016185">
    <property type="entry name" value="PreATP-grasp_dom_sf"/>
</dbReference>
<evidence type="ECO:0000256" key="5">
    <source>
        <dbReference type="ARBA" id="ARBA00022723"/>
    </source>
</evidence>
<gene>
    <name evidence="10" type="primary">gshB</name>
    <name evidence="12" type="ORF">TE42_01750</name>
</gene>
<comment type="pathway">
    <text evidence="10">Sulfur metabolism; glutathione biosynthesis; glutathione from L-cysteine and L-glutamate: step 2/2.</text>
</comment>
<dbReference type="Pfam" id="PF02955">
    <property type="entry name" value="GSH-S_ATP"/>
    <property type="match status" value="1"/>
</dbReference>
<dbReference type="PROSITE" id="PS50975">
    <property type="entry name" value="ATP_GRASP"/>
    <property type="match status" value="1"/>
</dbReference>
<protein>
    <recommendedName>
        <fullName evidence="10">Glutathione synthetase</fullName>
        <ecNumber evidence="10">6.3.2.3</ecNumber>
    </recommendedName>
    <alternativeName>
        <fullName evidence="10">GSH synthetase</fullName>
        <shortName evidence="10">GSH-S</shortName>
        <shortName evidence="10">GSHase</shortName>
    </alternativeName>
    <alternativeName>
        <fullName evidence="10">Glutathione synthase</fullName>
    </alternativeName>
</protein>
<keyword evidence="8" id="KW-0460">Magnesium</keyword>
<dbReference type="EMBL" id="JXQG01000005">
    <property type="protein sequence ID" value="KKZ13118.1"/>
    <property type="molecule type" value="Genomic_DNA"/>
</dbReference>
<evidence type="ECO:0000256" key="10">
    <source>
        <dbReference type="HAMAP-Rule" id="MF_00162"/>
    </source>
</evidence>
<evidence type="ECO:0000256" key="3">
    <source>
        <dbReference type="ARBA" id="ARBA00022598"/>
    </source>
</evidence>
<comment type="cofactor">
    <cofactor evidence="1">
        <name>Mn(2+)</name>
        <dbReference type="ChEBI" id="CHEBI:29035"/>
    </cofactor>
</comment>
<evidence type="ECO:0000256" key="6">
    <source>
        <dbReference type="ARBA" id="ARBA00022741"/>
    </source>
</evidence>
<comment type="similarity">
    <text evidence="10">Belongs to the prokaryotic GSH synthase family.</text>
</comment>
<dbReference type="NCBIfam" id="TIGR01380">
    <property type="entry name" value="glut_syn"/>
    <property type="match status" value="1"/>
</dbReference>
<keyword evidence="3 10" id="KW-0436">Ligase</keyword>
<dbReference type="Gene3D" id="3.30.470.20">
    <property type="entry name" value="ATP-grasp fold, B domain"/>
    <property type="match status" value="1"/>
</dbReference>
<dbReference type="Pfam" id="PF02951">
    <property type="entry name" value="GSH-S_N"/>
    <property type="match status" value="1"/>
</dbReference>
<dbReference type="PANTHER" id="PTHR21621:SF4">
    <property type="entry name" value="GLUTATHIONE SYNTHETASE"/>
    <property type="match status" value="1"/>
</dbReference>
<comment type="catalytic activity">
    <reaction evidence="10">
        <text>gamma-L-glutamyl-L-cysteine + glycine + ATP = glutathione + ADP + phosphate + H(+)</text>
        <dbReference type="Rhea" id="RHEA:13557"/>
        <dbReference type="ChEBI" id="CHEBI:15378"/>
        <dbReference type="ChEBI" id="CHEBI:30616"/>
        <dbReference type="ChEBI" id="CHEBI:43474"/>
        <dbReference type="ChEBI" id="CHEBI:57305"/>
        <dbReference type="ChEBI" id="CHEBI:57925"/>
        <dbReference type="ChEBI" id="CHEBI:58173"/>
        <dbReference type="ChEBI" id="CHEBI:456216"/>
        <dbReference type="EC" id="6.3.2.3"/>
    </reaction>
</comment>
<evidence type="ECO:0000313" key="13">
    <source>
        <dbReference type="Proteomes" id="UP000035067"/>
    </source>
</evidence>
<dbReference type="InterPro" id="IPR004215">
    <property type="entry name" value="GSHS_N"/>
</dbReference>
<dbReference type="SUPFAM" id="SSF56059">
    <property type="entry name" value="Glutathione synthetase ATP-binding domain-like"/>
    <property type="match status" value="1"/>
</dbReference>
<evidence type="ECO:0000256" key="1">
    <source>
        <dbReference type="ARBA" id="ARBA00001936"/>
    </source>
</evidence>
<keyword evidence="4 10" id="KW-0317">Glutathione biosynthesis</keyword>
<dbReference type="GO" id="GO:0005737">
    <property type="term" value="C:cytoplasm"/>
    <property type="evidence" value="ECO:0007669"/>
    <property type="project" value="TreeGrafter"/>
</dbReference>
<dbReference type="Gene3D" id="3.40.50.20">
    <property type="match status" value="1"/>
</dbReference>
<comment type="cofactor">
    <cofactor evidence="2">
        <name>Mg(2+)</name>
        <dbReference type="ChEBI" id="CHEBI:18420"/>
    </cofactor>
</comment>
<name>A0A0G2IWY8_9SYNE</name>
<feature type="domain" description="ATP-grasp" evidence="11">
    <location>
        <begin position="136"/>
        <end position="317"/>
    </location>
</feature>
<evidence type="ECO:0000256" key="4">
    <source>
        <dbReference type="ARBA" id="ARBA00022684"/>
    </source>
</evidence>
<dbReference type="SUPFAM" id="SSF52440">
    <property type="entry name" value="PreATP-grasp domain"/>
    <property type="match status" value="1"/>
</dbReference>
<dbReference type="GO" id="GO:0005524">
    <property type="term" value="F:ATP binding"/>
    <property type="evidence" value="ECO:0007669"/>
    <property type="project" value="UniProtKB-UniRule"/>
</dbReference>
<dbReference type="HAMAP" id="MF_00162">
    <property type="entry name" value="GSH_S"/>
    <property type="match status" value="1"/>
</dbReference>
<sequence>MQQLFLTDPLSRLRPAKDSSVALMQAACGAGSQVWWAEPRRLQALDGDIAVLAQPLALEPMAPTPQGWHGPDPWYRQGAPEQRSLTSFQLVWMRRDPPVDDAYTFAAGLLAQAERRGVRVVNRPASLLIWNEKLSALQFSQLMVPTIVSADCASLLAFVRQHRDVVLKPLEGRGGQGVVRASSAMAGLKALLELVTAQQQLPVLAQAFLPGVVEGDKRILLANGEPVGAINRRPQRGDFRSNLAMGGTPEACDLSPRDHTICRALAEPLRRAGLAFVGIDVIGPWLSEINVTSPTGLREIEWLGGVPAADLVMERLMEASAR</sequence>
<keyword evidence="6 10" id="KW-0547">Nucleotide-binding</keyword>
<dbReference type="AlphaFoldDB" id="A0A0G2IWY8"/>
<evidence type="ECO:0000256" key="9">
    <source>
        <dbReference type="ARBA" id="ARBA00023211"/>
    </source>
</evidence>
<dbReference type="InterPro" id="IPR004218">
    <property type="entry name" value="GSHS_ATP-bd"/>
</dbReference>
<dbReference type="Proteomes" id="UP000035067">
    <property type="component" value="Unassembled WGS sequence"/>
</dbReference>
<evidence type="ECO:0000256" key="2">
    <source>
        <dbReference type="ARBA" id="ARBA00001946"/>
    </source>
</evidence>
<dbReference type="UniPathway" id="UPA00142">
    <property type="reaction ID" value="UER00210"/>
</dbReference>
<dbReference type="GO" id="GO:0046872">
    <property type="term" value="F:metal ion binding"/>
    <property type="evidence" value="ECO:0007669"/>
    <property type="project" value="UniProtKB-KW"/>
</dbReference>
<keyword evidence="7 10" id="KW-0067">ATP-binding</keyword>
<dbReference type="InterPro" id="IPR006284">
    <property type="entry name" value="Glut_synth_pro"/>
</dbReference>
<proteinExistence type="inferred from homology"/>
<dbReference type="InterPro" id="IPR011761">
    <property type="entry name" value="ATP-grasp"/>
</dbReference>
<reference evidence="12 13" key="1">
    <citation type="submission" date="2015-01" db="EMBL/GenBank/DDBJ databases">
        <title>Lifestyle Evolution in Cyanobacterial Symbionts of Sponges.</title>
        <authorList>
            <person name="Burgsdorf I."/>
            <person name="Slaby B.M."/>
            <person name="Handley K.M."/>
            <person name="Haber M."/>
            <person name="Blom J."/>
            <person name="Marshall C.W."/>
            <person name="Gilbert J.A."/>
            <person name="Hentschel U."/>
            <person name="Steindler L."/>
        </authorList>
    </citation>
    <scope>NUCLEOTIDE SEQUENCE [LARGE SCALE GENOMIC DNA]</scope>
    <source>
        <strain evidence="12">SP3</strain>
    </source>
</reference>
<dbReference type="PATRIC" id="fig|1604020.3.peg.1452"/>
<dbReference type="PANTHER" id="PTHR21621">
    <property type="entry name" value="RIBOSOMAL PROTEIN S6 MODIFICATION PROTEIN"/>
    <property type="match status" value="1"/>
</dbReference>
<dbReference type="NCBIfam" id="NF003573">
    <property type="entry name" value="PRK05246.1"/>
    <property type="match status" value="1"/>
</dbReference>
<keyword evidence="5" id="KW-0479">Metal-binding</keyword>
<accession>A0A0G2IWY8</accession>